<evidence type="ECO:0000259" key="1">
    <source>
        <dbReference type="Pfam" id="PF07872"/>
    </source>
</evidence>
<dbReference type="Pfam" id="PF07872">
    <property type="entry name" value="DUF1659"/>
    <property type="match status" value="1"/>
</dbReference>
<dbReference type="EMBL" id="UGPP01000001">
    <property type="protein sequence ID" value="STY72085.1"/>
    <property type="molecule type" value="Genomic_DNA"/>
</dbReference>
<reference evidence="2 3" key="1">
    <citation type="submission" date="2018-06" db="EMBL/GenBank/DDBJ databases">
        <authorList>
            <consortium name="Pathogen Informatics"/>
            <person name="Doyle S."/>
        </authorList>
    </citation>
    <scope>NUCLEOTIDE SEQUENCE [LARGE SCALE GENOMIC DNA]</scope>
    <source>
        <strain evidence="2 3">NCTC10571</strain>
    </source>
</reference>
<sequence>MAVKKNAECEIIIKVETGTTSTGKASYSSRSFGYINPSLSEDDILDIGQKIAGLQKYNLGSVNRQDTAEIAAE</sequence>
<gene>
    <name evidence="2" type="ORF">NCTC10571_02275</name>
</gene>
<organism evidence="2 3">
    <name type="scientific">Megamonas hypermegale</name>
    <dbReference type="NCBI Taxonomy" id="158847"/>
    <lineage>
        <taxon>Bacteria</taxon>
        <taxon>Bacillati</taxon>
        <taxon>Bacillota</taxon>
        <taxon>Negativicutes</taxon>
        <taxon>Selenomonadales</taxon>
        <taxon>Selenomonadaceae</taxon>
        <taxon>Megamonas</taxon>
    </lineage>
</organism>
<name>A0A378NW47_9FIRM</name>
<dbReference type="Proteomes" id="UP000255234">
    <property type="component" value="Unassembled WGS sequence"/>
</dbReference>
<proteinExistence type="predicted"/>
<feature type="domain" description="DUF1659" evidence="1">
    <location>
        <begin position="3"/>
        <end position="71"/>
    </location>
</feature>
<dbReference type="InterPro" id="IPR012454">
    <property type="entry name" value="DUF1659"/>
</dbReference>
<evidence type="ECO:0000313" key="3">
    <source>
        <dbReference type="Proteomes" id="UP000255234"/>
    </source>
</evidence>
<dbReference type="AlphaFoldDB" id="A0A378NW47"/>
<dbReference type="RefSeq" id="WP_115152164.1">
    <property type="nucleotide sequence ID" value="NZ_UGPP01000001.1"/>
</dbReference>
<accession>A0A378NW47</accession>
<evidence type="ECO:0000313" key="2">
    <source>
        <dbReference type="EMBL" id="STY72085.1"/>
    </source>
</evidence>
<protein>
    <recommendedName>
        <fullName evidence="1">DUF1659 domain-containing protein</fullName>
    </recommendedName>
</protein>